<gene>
    <name evidence="5" type="ORF">SCLCIDRAFT_27040</name>
</gene>
<evidence type="ECO:0000256" key="1">
    <source>
        <dbReference type="ARBA" id="ARBA00001964"/>
    </source>
</evidence>
<protein>
    <submittedName>
        <fullName evidence="5">Uncharacterized protein</fullName>
    </submittedName>
</protein>
<dbReference type="PANTHER" id="PTHR23152">
    <property type="entry name" value="2-OXOGLUTARATE DEHYDROGENASE"/>
    <property type="match status" value="1"/>
</dbReference>
<name>A0A0C3DGG4_9AGAM</name>
<keyword evidence="6" id="KW-1185">Reference proteome</keyword>
<evidence type="ECO:0000313" key="6">
    <source>
        <dbReference type="Proteomes" id="UP000053989"/>
    </source>
</evidence>
<dbReference type="Proteomes" id="UP000053989">
    <property type="component" value="Unassembled WGS sequence"/>
</dbReference>
<dbReference type="GO" id="GO:0030976">
    <property type="term" value="F:thiamine pyrophosphate binding"/>
    <property type="evidence" value="ECO:0007669"/>
    <property type="project" value="InterPro"/>
</dbReference>
<comment type="cofactor">
    <cofactor evidence="1">
        <name>thiamine diphosphate</name>
        <dbReference type="ChEBI" id="CHEBI:58937"/>
    </cofactor>
</comment>
<sequence length="248" mass="28143">MTADIICSLLQMQLKLARDASTFRHLAKQLSQGGRVVTLRRAHHNESFGFRKPRQFTMPDYTPSQLGNRAKNAALLRYADALRTHGHRAADIDPLGLLERECDTALDPGRYGLSDPDATYDTNGILWTAGVQIPKKQWTMRDITDFLNATYVGHIAYEYMGLPSKTERLWFTQLIESQSTISTHDFSPERKQRIHELLARSDVFETFLRTTFPELRRYGAEGGESMLPALDTLIGEAARGLYMFLCLS</sequence>
<dbReference type="EMBL" id="KN822069">
    <property type="protein sequence ID" value="KIM59795.1"/>
    <property type="molecule type" value="Genomic_DNA"/>
</dbReference>
<dbReference type="GO" id="GO:0016624">
    <property type="term" value="F:oxidoreductase activity, acting on the aldehyde or oxo group of donors, disulfide as acceptor"/>
    <property type="evidence" value="ECO:0007669"/>
    <property type="project" value="InterPro"/>
</dbReference>
<dbReference type="InterPro" id="IPR029061">
    <property type="entry name" value="THDP-binding"/>
</dbReference>
<reference evidence="6" key="2">
    <citation type="submission" date="2015-01" db="EMBL/GenBank/DDBJ databases">
        <title>Evolutionary Origins and Diversification of the Mycorrhizal Mutualists.</title>
        <authorList>
            <consortium name="DOE Joint Genome Institute"/>
            <consortium name="Mycorrhizal Genomics Consortium"/>
            <person name="Kohler A."/>
            <person name="Kuo A."/>
            <person name="Nagy L.G."/>
            <person name="Floudas D."/>
            <person name="Copeland A."/>
            <person name="Barry K.W."/>
            <person name="Cichocki N."/>
            <person name="Veneault-Fourrey C."/>
            <person name="LaButti K."/>
            <person name="Lindquist E.A."/>
            <person name="Lipzen A."/>
            <person name="Lundell T."/>
            <person name="Morin E."/>
            <person name="Murat C."/>
            <person name="Riley R."/>
            <person name="Ohm R."/>
            <person name="Sun H."/>
            <person name="Tunlid A."/>
            <person name="Henrissat B."/>
            <person name="Grigoriev I.V."/>
            <person name="Hibbett D.S."/>
            <person name="Martin F."/>
        </authorList>
    </citation>
    <scope>NUCLEOTIDE SEQUENCE [LARGE SCALE GENOMIC DNA]</scope>
    <source>
        <strain evidence="6">Foug A</strain>
    </source>
</reference>
<organism evidence="5 6">
    <name type="scientific">Scleroderma citrinum Foug A</name>
    <dbReference type="NCBI Taxonomy" id="1036808"/>
    <lineage>
        <taxon>Eukaryota</taxon>
        <taxon>Fungi</taxon>
        <taxon>Dikarya</taxon>
        <taxon>Basidiomycota</taxon>
        <taxon>Agaricomycotina</taxon>
        <taxon>Agaricomycetes</taxon>
        <taxon>Agaricomycetidae</taxon>
        <taxon>Boletales</taxon>
        <taxon>Sclerodermatineae</taxon>
        <taxon>Sclerodermataceae</taxon>
        <taxon>Scleroderma</taxon>
    </lineage>
</organism>
<keyword evidence="3" id="KW-0560">Oxidoreductase</keyword>
<evidence type="ECO:0000256" key="4">
    <source>
        <dbReference type="ARBA" id="ARBA00023052"/>
    </source>
</evidence>
<dbReference type="SUPFAM" id="SSF52518">
    <property type="entry name" value="Thiamin diphosphate-binding fold (THDP-binding)"/>
    <property type="match status" value="1"/>
</dbReference>
<reference evidence="5 6" key="1">
    <citation type="submission" date="2014-04" db="EMBL/GenBank/DDBJ databases">
        <authorList>
            <consortium name="DOE Joint Genome Institute"/>
            <person name="Kuo A."/>
            <person name="Kohler A."/>
            <person name="Nagy L.G."/>
            <person name="Floudas D."/>
            <person name="Copeland A."/>
            <person name="Barry K.W."/>
            <person name="Cichocki N."/>
            <person name="Veneault-Fourrey C."/>
            <person name="LaButti K."/>
            <person name="Lindquist E.A."/>
            <person name="Lipzen A."/>
            <person name="Lundell T."/>
            <person name="Morin E."/>
            <person name="Murat C."/>
            <person name="Sun H."/>
            <person name="Tunlid A."/>
            <person name="Henrissat B."/>
            <person name="Grigoriev I.V."/>
            <person name="Hibbett D.S."/>
            <person name="Martin F."/>
            <person name="Nordberg H.P."/>
            <person name="Cantor M.N."/>
            <person name="Hua S.X."/>
        </authorList>
    </citation>
    <scope>NUCLEOTIDE SEQUENCE [LARGE SCALE GENOMIC DNA]</scope>
    <source>
        <strain evidence="5 6">Foug A</strain>
    </source>
</reference>
<accession>A0A0C3DGG4</accession>
<proteinExistence type="inferred from homology"/>
<evidence type="ECO:0000256" key="2">
    <source>
        <dbReference type="ARBA" id="ARBA00006936"/>
    </source>
</evidence>
<dbReference type="OrthoDB" id="2797413at2759"/>
<dbReference type="Gene3D" id="1.10.287.1150">
    <property type="entry name" value="TPP helical domain"/>
    <property type="match status" value="1"/>
</dbReference>
<dbReference type="AlphaFoldDB" id="A0A0C3DGG4"/>
<dbReference type="STRING" id="1036808.A0A0C3DGG4"/>
<dbReference type="PANTHER" id="PTHR23152:SF4">
    <property type="entry name" value="2-OXOADIPATE DEHYDROGENASE COMPLEX COMPONENT E1"/>
    <property type="match status" value="1"/>
</dbReference>
<dbReference type="Gene3D" id="3.40.50.970">
    <property type="match status" value="1"/>
</dbReference>
<dbReference type="InterPro" id="IPR011603">
    <property type="entry name" value="2oxoglutarate_DH_E1"/>
</dbReference>
<comment type="similarity">
    <text evidence="2">Belongs to the alpha-ketoglutarate dehydrogenase family.</text>
</comment>
<evidence type="ECO:0000313" key="5">
    <source>
        <dbReference type="EMBL" id="KIM59795.1"/>
    </source>
</evidence>
<dbReference type="HOGENOM" id="CLU_1120681_0_0_1"/>
<evidence type="ECO:0000256" key="3">
    <source>
        <dbReference type="ARBA" id="ARBA00023002"/>
    </source>
</evidence>
<keyword evidence="4" id="KW-0786">Thiamine pyrophosphate</keyword>
<dbReference type="InParanoid" id="A0A0C3DGG4"/>